<reference evidence="5 6" key="1">
    <citation type="journal article" date="2018" name="Mycol. Prog.">
        <title>Coniella lustricola, a new species from submerged detritus.</title>
        <authorList>
            <person name="Raudabaugh D.B."/>
            <person name="Iturriaga T."/>
            <person name="Carver A."/>
            <person name="Mondo S."/>
            <person name="Pangilinan J."/>
            <person name="Lipzen A."/>
            <person name="He G."/>
            <person name="Amirebrahimi M."/>
            <person name="Grigoriev I.V."/>
            <person name="Miller A.N."/>
        </authorList>
    </citation>
    <scope>NUCLEOTIDE SEQUENCE [LARGE SCALE GENOMIC DNA]</scope>
    <source>
        <strain evidence="5 6">B22-T-1</strain>
    </source>
</reference>
<dbReference type="Proteomes" id="UP000241462">
    <property type="component" value="Unassembled WGS sequence"/>
</dbReference>
<dbReference type="Gene3D" id="1.10.600.10">
    <property type="entry name" value="Farnesyl Diphosphate Synthase"/>
    <property type="match status" value="1"/>
</dbReference>
<dbReference type="PANTHER" id="PTHR35201:SF4">
    <property type="entry name" value="BETA-PINACENE SYNTHASE-RELATED"/>
    <property type="match status" value="1"/>
</dbReference>
<dbReference type="OrthoDB" id="2861623at2759"/>
<dbReference type="GO" id="GO:0046872">
    <property type="term" value="F:metal ion binding"/>
    <property type="evidence" value="ECO:0007669"/>
    <property type="project" value="UniProtKB-KW"/>
</dbReference>
<keyword evidence="3 4" id="KW-0460">Magnesium</keyword>
<dbReference type="SFLD" id="SFLDG01020">
    <property type="entry name" value="Terpene_Cyclase_Like_2"/>
    <property type="match status" value="1"/>
</dbReference>
<organism evidence="5 6">
    <name type="scientific">Coniella lustricola</name>
    <dbReference type="NCBI Taxonomy" id="2025994"/>
    <lineage>
        <taxon>Eukaryota</taxon>
        <taxon>Fungi</taxon>
        <taxon>Dikarya</taxon>
        <taxon>Ascomycota</taxon>
        <taxon>Pezizomycotina</taxon>
        <taxon>Sordariomycetes</taxon>
        <taxon>Sordariomycetidae</taxon>
        <taxon>Diaporthales</taxon>
        <taxon>Schizoparmaceae</taxon>
        <taxon>Coniella</taxon>
    </lineage>
</organism>
<name>A0A2T3AD28_9PEZI</name>
<protein>
    <recommendedName>
        <fullName evidence="4">Terpene synthase</fullName>
        <ecNumber evidence="4">4.2.3.-</ecNumber>
    </recommendedName>
</protein>
<dbReference type="GO" id="GO:0010333">
    <property type="term" value="F:terpene synthase activity"/>
    <property type="evidence" value="ECO:0007669"/>
    <property type="project" value="InterPro"/>
</dbReference>
<dbReference type="PANTHER" id="PTHR35201">
    <property type="entry name" value="TERPENE SYNTHASE"/>
    <property type="match status" value="1"/>
</dbReference>
<evidence type="ECO:0000313" key="5">
    <source>
        <dbReference type="EMBL" id="PSR92153.1"/>
    </source>
</evidence>
<dbReference type="EMBL" id="KZ678409">
    <property type="protein sequence ID" value="PSR92153.1"/>
    <property type="molecule type" value="Genomic_DNA"/>
</dbReference>
<evidence type="ECO:0000256" key="4">
    <source>
        <dbReference type="RuleBase" id="RU366034"/>
    </source>
</evidence>
<keyword evidence="6" id="KW-1185">Reference proteome</keyword>
<dbReference type="GO" id="GO:0008299">
    <property type="term" value="P:isoprenoid biosynthetic process"/>
    <property type="evidence" value="ECO:0007669"/>
    <property type="project" value="UniProtKB-ARBA"/>
</dbReference>
<dbReference type="InterPro" id="IPR034686">
    <property type="entry name" value="Terpene_cyclase-like_2"/>
</dbReference>
<dbReference type="InParanoid" id="A0A2T3AD28"/>
<dbReference type="STRING" id="2025994.A0A2T3AD28"/>
<sequence length="376" mass="43359">MGTVLSPLGYFASSFDHLTPGTSIVEMDPNAALAQQLKGKVIHVDMTSSFDYWPSGARHPQYERLVRATDDMLERTVPDTFRCQKFKKSDFALFACLWWPDASWDDLYSATLFTVCLFVWDDTIDTNEHYLATDFEEASVWRRRSLAYFKYHLRLSDGCEPTCPDDVCILFKEFGERFCSKFGPVQRRRMFNKIEDFVEHNTLEQAERLAGRIPTYEGYMTIRFGVTGVRMFALLLEMTNQTKLPSWVMDSREMEIVIHECNFIIIVVNDILSLKKEIATNCVVNVVPVLYMTGQSLDQVISNLVDEMHASRDRLDAMAAKLDLMTRAQPQLNKDVMRFIDGVRMMDTGTLIYSIESPRYGVRKYQQPDGKLNIVL</sequence>
<dbReference type="AlphaFoldDB" id="A0A2T3AD28"/>
<dbReference type="EC" id="4.2.3.-" evidence="4"/>
<keyword evidence="4" id="KW-0479">Metal-binding</keyword>
<gene>
    <name evidence="5" type="ORF">BD289DRAFT_186199</name>
</gene>
<dbReference type="SUPFAM" id="SSF48576">
    <property type="entry name" value="Terpenoid synthases"/>
    <property type="match status" value="1"/>
</dbReference>
<dbReference type="Pfam" id="PF19086">
    <property type="entry name" value="Terpene_syn_C_2"/>
    <property type="match status" value="1"/>
</dbReference>
<proteinExistence type="inferred from homology"/>
<evidence type="ECO:0000256" key="3">
    <source>
        <dbReference type="ARBA" id="ARBA00022842"/>
    </source>
</evidence>
<dbReference type="InterPro" id="IPR008949">
    <property type="entry name" value="Isoprenoid_synthase_dom_sf"/>
</dbReference>
<evidence type="ECO:0000256" key="1">
    <source>
        <dbReference type="ARBA" id="ARBA00001946"/>
    </source>
</evidence>
<keyword evidence="4" id="KW-0456">Lyase</keyword>
<evidence type="ECO:0000256" key="2">
    <source>
        <dbReference type="ARBA" id="ARBA00006333"/>
    </source>
</evidence>
<accession>A0A2T3AD28</accession>
<dbReference type="SFLD" id="SFLDS00005">
    <property type="entry name" value="Isoprenoid_Synthase_Type_I"/>
    <property type="match status" value="1"/>
</dbReference>
<comment type="similarity">
    <text evidence="2 4">Belongs to the terpene synthase family.</text>
</comment>
<evidence type="ECO:0000313" key="6">
    <source>
        <dbReference type="Proteomes" id="UP000241462"/>
    </source>
</evidence>
<comment type="cofactor">
    <cofactor evidence="1 4">
        <name>Mg(2+)</name>
        <dbReference type="ChEBI" id="CHEBI:18420"/>
    </cofactor>
</comment>